<organism evidence="1 2">
    <name type="scientific">Staurois parvus</name>
    <dbReference type="NCBI Taxonomy" id="386267"/>
    <lineage>
        <taxon>Eukaryota</taxon>
        <taxon>Metazoa</taxon>
        <taxon>Chordata</taxon>
        <taxon>Craniata</taxon>
        <taxon>Vertebrata</taxon>
        <taxon>Euteleostomi</taxon>
        <taxon>Amphibia</taxon>
        <taxon>Batrachia</taxon>
        <taxon>Anura</taxon>
        <taxon>Neobatrachia</taxon>
        <taxon>Ranoidea</taxon>
        <taxon>Ranidae</taxon>
        <taxon>Staurois</taxon>
    </lineage>
</organism>
<dbReference type="EMBL" id="CATNWA010009064">
    <property type="protein sequence ID" value="CAI9557319.1"/>
    <property type="molecule type" value="Genomic_DNA"/>
</dbReference>
<dbReference type="Proteomes" id="UP001162483">
    <property type="component" value="Unassembled WGS sequence"/>
</dbReference>
<gene>
    <name evidence="1" type="ORF">SPARVUS_LOCUS4687718</name>
</gene>
<protein>
    <submittedName>
        <fullName evidence="1">Uncharacterized protein</fullName>
    </submittedName>
</protein>
<proteinExistence type="predicted"/>
<keyword evidence="2" id="KW-1185">Reference proteome</keyword>
<sequence length="144" mass="15948">YSGTQNCLLRDTELLLRDTELLLRDTELLLRDTELLLRDTELLLRDTELLLIQTQNFYSGTQNCYSGTQNRLIKEYVRTTMQRSGRGGNVLGASRRAAEEGVEAALVAARGQCSPVSSSGRVSTDNPAVIDWLARSSSSFPGHL</sequence>
<name>A0ABN9CB60_9NEOB</name>
<evidence type="ECO:0000313" key="1">
    <source>
        <dbReference type="EMBL" id="CAI9557319.1"/>
    </source>
</evidence>
<feature type="non-terminal residue" evidence="1">
    <location>
        <position position="1"/>
    </location>
</feature>
<evidence type="ECO:0000313" key="2">
    <source>
        <dbReference type="Proteomes" id="UP001162483"/>
    </source>
</evidence>
<reference evidence="1" key="1">
    <citation type="submission" date="2023-05" db="EMBL/GenBank/DDBJ databases">
        <authorList>
            <person name="Stuckert A."/>
        </authorList>
    </citation>
    <scope>NUCLEOTIDE SEQUENCE</scope>
</reference>
<comment type="caution">
    <text evidence="1">The sequence shown here is derived from an EMBL/GenBank/DDBJ whole genome shotgun (WGS) entry which is preliminary data.</text>
</comment>
<accession>A0ABN9CB60</accession>